<dbReference type="InterPro" id="IPR016867">
    <property type="entry name" value="GcvR"/>
</dbReference>
<keyword evidence="1" id="KW-0804">Transcription</keyword>
<dbReference type="PANTHER" id="PTHR34875">
    <property type="entry name" value="UPF0237 PROTEIN MJ1558"/>
    <property type="match status" value="1"/>
</dbReference>
<dbReference type="Gene3D" id="3.30.70.260">
    <property type="match status" value="2"/>
</dbReference>
<dbReference type="KEGG" id="swp:swp_1163"/>
<keyword evidence="1" id="KW-0963">Cytoplasm</keyword>
<reference evidence="2 3" key="1">
    <citation type="journal article" date="2008" name="PLoS ONE">
        <title>Environmental adaptation: genomic analysis of the piezotolerant and psychrotolerant deep-sea iron reducing bacterium Shewanella piezotolerans WP3.</title>
        <authorList>
            <person name="Wang F."/>
            <person name="Wang J."/>
            <person name="Jian H."/>
            <person name="Zhang B."/>
            <person name="Li S."/>
            <person name="Wang F."/>
            <person name="Zeng X."/>
            <person name="Gao L."/>
            <person name="Bartlett D.H."/>
            <person name="Yu J."/>
            <person name="Hu S."/>
            <person name="Xiao X."/>
        </authorList>
    </citation>
    <scope>NUCLEOTIDE SEQUENCE [LARGE SCALE GENOMIC DNA]</scope>
    <source>
        <strain evidence="3">WP3 / JCM 13877</strain>
    </source>
</reference>
<evidence type="ECO:0000256" key="1">
    <source>
        <dbReference type="PIRNR" id="PIRNR028103"/>
    </source>
</evidence>
<dbReference type="Proteomes" id="UP000000753">
    <property type="component" value="Chromosome"/>
</dbReference>
<evidence type="ECO:0000313" key="3">
    <source>
        <dbReference type="Proteomes" id="UP000000753"/>
    </source>
</evidence>
<dbReference type="InterPro" id="IPR045865">
    <property type="entry name" value="ACT-like_dom_sf"/>
</dbReference>
<protein>
    <recommendedName>
        <fullName evidence="1">Glycine cleavage system transcriptional repressor</fullName>
    </recommendedName>
</protein>
<dbReference type="OrthoDB" id="5814370at2"/>
<proteinExistence type="predicted"/>
<dbReference type="GO" id="GO:0006355">
    <property type="term" value="P:regulation of DNA-templated transcription"/>
    <property type="evidence" value="ECO:0007669"/>
    <property type="project" value="UniProtKB-UniRule"/>
</dbReference>
<organism evidence="2 3">
    <name type="scientific">Shewanella piezotolerans (strain WP3 / JCM 13877)</name>
    <dbReference type="NCBI Taxonomy" id="225849"/>
    <lineage>
        <taxon>Bacteria</taxon>
        <taxon>Pseudomonadati</taxon>
        <taxon>Pseudomonadota</taxon>
        <taxon>Gammaproteobacteria</taxon>
        <taxon>Alteromonadales</taxon>
        <taxon>Shewanellaceae</taxon>
        <taxon>Shewanella</taxon>
    </lineage>
</organism>
<sequence>MKKMFIATVLGEVTPGVIKALAQLTRESGGEWITSKVIKVDHHFAALLKIAIEEEKAEQLKAMLKSQFPKLNLMFEASACVELHNLRAVNFNVDCKDRPGLTRDIVDVLVNLDLAIEHMEFNRVHVSMIGETMFTSKLTVLLPIEVSNASVLELLEGVSEGLRASVI</sequence>
<dbReference type="PIRSF" id="PIRSF028103">
    <property type="entry name" value="GcvR"/>
    <property type="match status" value="1"/>
</dbReference>
<dbReference type="PANTHER" id="PTHR34875:SF6">
    <property type="entry name" value="UPF0237 PROTEIN MJ1558"/>
    <property type="match status" value="1"/>
</dbReference>
<dbReference type="EMBL" id="CP000472">
    <property type="protein sequence ID" value="ACJ27959.1"/>
    <property type="molecule type" value="Genomic_DNA"/>
</dbReference>
<gene>
    <name evidence="2" type="ordered locus">swp_1163</name>
</gene>
<dbReference type="RefSeq" id="WP_020911337.1">
    <property type="nucleotide sequence ID" value="NC_011566.1"/>
</dbReference>
<dbReference type="InterPro" id="IPR050990">
    <property type="entry name" value="UPF0237/GcvR_regulator"/>
</dbReference>
<comment type="subcellular location">
    <subcellularLocation>
        <location evidence="1">Cytoplasm</location>
    </subcellularLocation>
</comment>
<evidence type="ECO:0000313" key="2">
    <source>
        <dbReference type="EMBL" id="ACJ27959.1"/>
    </source>
</evidence>
<keyword evidence="3" id="KW-1185">Reference proteome</keyword>
<dbReference type="AlphaFoldDB" id="B8CKC0"/>
<accession>B8CKC0</accession>
<dbReference type="Pfam" id="PF13740">
    <property type="entry name" value="ACT_6"/>
    <property type="match status" value="1"/>
</dbReference>
<keyword evidence="1" id="KW-0678">Repressor</keyword>
<dbReference type="eggNOG" id="COG2716">
    <property type="taxonomic scope" value="Bacteria"/>
</dbReference>
<dbReference type="STRING" id="225849.swp_1163"/>
<dbReference type="HOGENOM" id="CLU_095322_2_0_6"/>
<dbReference type="SUPFAM" id="SSF55021">
    <property type="entry name" value="ACT-like"/>
    <property type="match status" value="1"/>
</dbReference>
<name>B8CKC0_SHEPW</name>
<dbReference type="GO" id="GO:0005737">
    <property type="term" value="C:cytoplasm"/>
    <property type="evidence" value="ECO:0007669"/>
    <property type="project" value="UniProtKB-SubCell"/>
</dbReference>